<dbReference type="RefSeq" id="WP_076464855.1">
    <property type="nucleotide sequence ID" value="NZ_FTMN01000009.1"/>
</dbReference>
<evidence type="ECO:0000256" key="10">
    <source>
        <dbReference type="ARBA" id="ARBA00030775"/>
    </source>
</evidence>
<feature type="domain" description="General secretion pathway GspH" evidence="12">
    <location>
        <begin position="51"/>
        <end position="170"/>
    </location>
</feature>
<evidence type="ECO:0000313" key="14">
    <source>
        <dbReference type="Proteomes" id="UP000186895"/>
    </source>
</evidence>
<protein>
    <recommendedName>
        <fullName evidence="2">Type II secretion system protein H</fullName>
    </recommendedName>
    <alternativeName>
        <fullName evidence="10">General secretion pathway protein H</fullName>
    </alternativeName>
</protein>
<dbReference type="GO" id="GO:0015628">
    <property type="term" value="P:protein secretion by the type II secretion system"/>
    <property type="evidence" value="ECO:0007669"/>
    <property type="project" value="InterPro"/>
</dbReference>
<evidence type="ECO:0000256" key="4">
    <source>
        <dbReference type="ARBA" id="ARBA00022481"/>
    </source>
</evidence>
<evidence type="ECO:0000256" key="8">
    <source>
        <dbReference type="ARBA" id="ARBA00023136"/>
    </source>
</evidence>
<feature type="transmembrane region" description="Helical" evidence="11">
    <location>
        <begin position="20"/>
        <end position="42"/>
    </location>
</feature>
<evidence type="ECO:0000259" key="12">
    <source>
        <dbReference type="Pfam" id="PF12019"/>
    </source>
</evidence>
<comment type="similarity">
    <text evidence="9">Belongs to the GSP H family.</text>
</comment>
<proteinExistence type="inferred from homology"/>
<evidence type="ECO:0000256" key="3">
    <source>
        <dbReference type="ARBA" id="ARBA00022475"/>
    </source>
</evidence>
<sequence length="179" mass="19099">MSVCLFFAPARQQGLSLVELMVVVAVLAIVIAVAPGSFISLVESNRQDTAQNEITSLLNLVRSTAISSNSRVTLCRTGNLQQCSGDIRIGNQRWQGAIAFIDLNQDRTVGAQETVLRVATFDDPVRIIWNRGDSLVYQPDGSVLGGSNGTFTITTPGSSYSNLVVVSLPGRIRIASTGS</sequence>
<evidence type="ECO:0000256" key="7">
    <source>
        <dbReference type="ARBA" id="ARBA00022989"/>
    </source>
</evidence>
<dbReference type="GO" id="GO:0005886">
    <property type="term" value="C:plasma membrane"/>
    <property type="evidence" value="ECO:0007669"/>
    <property type="project" value="UniProtKB-SubCell"/>
</dbReference>
<dbReference type="Pfam" id="PF07963">
    <property type="entry name" value="N_methyl"/>
    <property type="match status" value="1"/>
</dbReference>
<name>A0A1N6VS27_9GAMM</name>
<keyword evidence="4" id="KW-0488">Methylation</keyword>
<keyword evidence="6 11" id="KW-0812">Transmembrane</keyword>
<comment type="subcellular location">
    <subcellularLocation>
        <location evidence="1">Cell inner membrane</location>
        <topology evidence="1">Single-pass membrane protein</topology>
    </subcellularLocation>
</comment>
<dbReference type="PROSITE" id="PS00409">
    <property type="entry name" value="PROKAR_NTER_METHYL"/>
    <property type="match status" value="1"/>
</dbReference>
<keyword evidence="7 11" id="KW-1133">Transmembrane helix</keyword>
<dbReference type="STRING" id="49186.SAMN05421647_10981"/>
<evidence type="ECO:0000313" key="13">
    <source>
        <dbReference type="EMBL" id="SIQ80627.1"/>
    </source>
</evidence>
<dbReference type="GO" id="GO:0015627">
    <property type="term" value="C:type II protein secretion system complex"/>
    <property type="evidence" value="ECO:0007669"/>
    <property type="project" value="InterPro"/>
</dbReference>
<keyword evidence="14" id="KW-1185">Reference proteome</keyword>
<evidence type="ECO:0000256" key="5">
    <source>
        <dbReference type="ARBA" id="ARBA00022519"/>
    </source>
</evidence>
<keyword evidence="3" id="KW-1003">Cell membrane</keyword>
<keyword evidence="8 11" id="KW-0472">Membrane</keyword>
<gene>
    <name evidence="13" type="ORF">SAMN05421647_10981</name>
</gene>
<keyword evidence="5" id="KW-0997">Cell inner membrane</keyword>
<dbReference type="InterPro" id="IPR045584">
    <property type="entry name" value="Pilin-like"/>
</dbReference>
<evidence type="ECO:0000256" key="11">
    <source>
        <dbReference type="SAM" id="Phobius"/>
    </source>
</evidence>
<evidence type="ECO:0000256" key="9">
    <source>
        <dbReference type="ARBA" id="ARBA00025772"/>
    </source>
</evidence>
<evidence type="ECO:0000256" key="2">
    <source>
        <dbReference type="ARBA" id="ARBA00021549"/>
    </source>
</evidence>
<dbReference type="InterPro" id="IPR012902">
    <property type="entry name" value="N_methyl_site"/>
</dbReference>
<dbReference type="Proteomes" id="UP000186895">
    <property type="component" value="Unassembled WGS sequence"/>
</dbReference>
<dbReference type="Gene3D" id="3.55.40.10">
    <property type="entry name" value="minor pseudopilin epsh domain"/>
    <property type="match status" value="1"/>
</dbReference>
<organism evidence="13 14">
    <name type="scientific">Marinobacterium stanieri</name>
    <dbReference type="NCBI Taxonomy" id="49186"/>
    <lineage>
        <taxon>Bacteria</taxon>
        <taxon>Pseudomonadati</taxon>
        <taxon>Pseudomonadota</taxon>
        <taxon>Gammaproteobacteria</taxon>
        <taxon>Oceanospirillales</taxon>
        <taxon>Oceanospirillaceae</taxon>
        <taxon>Marinobacterium</taxon>
    </lineage>
</organism>
<dbReference type="Pfam" id="PF12019">
    <property type="entry name" value="GspH"/>
    <property type="match status" value="1"/>
</dbReference>
<reference evidence="14" key="1">
    <citation type="submission" date="2017-01" db="EMBL/GenBank/DDBJ databases">
        <authorList>
            <person name="Varghese N."/>
            <person name="Submissions S."/>
        </authorList>
    </citation>
    <scope>NUCLEOTIDE SEQUENCE [LARGE SCALE GENOMIC DNA]</scope>
    <source>
        <strain evidence="14">DSM 7027</strain>
    </source>
</reference>
<dbReference type="InterPro" id="IPR022346">
    <property type="entry name" value="T2SS_GspH"/>
</dbReference>
<evidence type="ECO:0000256" key="1">
    <source>
        <dbReference type="ARBA" id="ARBA00004377"/>
    </source>
</evidence>
<evidence type="ECO:0000256" key="6">
    <source>
        <dbReference type="ARBA" id="ARBA00022692"/>
    </source>
</evidence>
<dbReference type="AlphaFoldDB" id="A0A1N6VS27"/>
<dbReference type="EMBL" id="FTMN01000009">
    <property type="protein sequence ID" value="SIQ80627.1"/>
    <property type="molecule type" value="Genomic_DNA"/>
</dbReference>
<accession>A0A1N6VS27</accession>
<dbReference type="SUPFAM" id="SSF54523">
    <property type="entry name" value="Pili subunits"/>
    <property type="match status" value="1"/>
</dbReference>
<dbReference type="NCBIfam" id="TIGR02532">
    <property type="entry name" value="IV_pilin_GFxxxE"/>
    <property type="match status" value="1"/>
</dbReference>